<sequence>MSRVTDFIENHSNLIGVFKPVKWYCGCGKEHTLIGNHATDVCGCGKDKHYFGSYYRIHGNEAIVCIPKTDALEAVRFTRKEERFIMLDTGLLGQEAVKEHYSRSFKTSEVELVNKTKAKIFTFMKSGNFHQYYKKVKDHEDVPLMLSRFIEKHFTEEK</sequence>
<proteinExistence type="predicted"/>
<comment type="caution">
    <text evidence="1">The sequence shown here is derived from an EMBL/GenBank/DDBJ whole genome shotgun (WGS) entry which is preliminary data.</text>
</comment>
<reference evidence="1" key="1">
    <citation type="journal article" date="2015" name="Nature">
        <title>Complex archaea that bridge the gap between prokaryotes and eukaryotes.</title>
        <authorList>
            <person name="Spang A."/>
            <person name="Saw J.H."/>
            <person name="Jorgensen S.L."/>
            <person name="Zaremba-Niedzwiedzka K."/>
            <person name="Martijn J."/>
            <person name="Lind A.E."/>
            <person name="van Eijk R."/>
            <person name="Schleper C."/>
            <person name="Guy L."/>
            <person name="Ettema T.J."/>
        </authorList>
    </citation>
    <scope>NUCLEOTIDE SEQUENCE</scope>
</reference>
<organism evidence="1">
    <name type="scientific">marine sediment metagenome</name>
    <dbReference type="NCBI Taxonomy" id="412755"/>
    <lineage>
        <taxon>unclassified sequences</taxon>
        <taxon>metagenomes</taxon>
        <taxon>ecological metagenomes</taxon>
    </lineage>
</organism>
<evidence type="ECO:0000313" key="1">
    <source>
        <dbReference type="EMBL" id="KKN16144.1"/>
    </source>
</evidence>
<protein>
    <submittedName>
        <fullName evidence="1">Uncharacterized protein</fullName>
    </submittedName>
</protein>
<accession>A0A0F9NDU4</accession>
<dbReference type="AlphaFoldDB" id="A0A0F9NDU4"/>
<name>A0A0F9NDU4_9ZZZZ</name>
<gene>
    <name evidence="1" type="ORF">LCGC14_0978810</name>
</gene>
<dbReference type="EMBL" id="LAZR01003643">
    <property type="protein sequence ID" value="KKN16144.1"/>
    <property type="molecule type" value="Genomic_DNA"/>
</dbReference>